<dbReference type="Proteomes" id="UP000324832">
    <property type="component" value="Unassembled WGS sequence"/>
</dbReference>
<dbReference type="Gene3D" id="3.30.40.10">
    <property type="entry name" value="Zinc/RING finger domain, C3HC4 (zinc finger)"/>
    <property type="match status" value="1"/>
</dbReference>
<dbReference type="EMBL" id="FZQP02000204">
    <property type="protein sequence ID" value="VVC87838.1"/>
    <property type="molecule type" value="Genomic_DNA"/>
</dbReference>
<gene>
    <name evidence="1" type="ORF">LSINAPIS_LOCUS1358</name>
</gene>
<protein>
    <recommendedName>
        <fullName evidence="3">PHD-type domain-containing protein</fullName>
    </recommendedName>
</protein>
<dbReference type="InterPro" id="IPR013083">
    <property type="entry name" value="Znf_RING/FYVE/PHD"/>
</dbReference>
<evidence type="ECO:0008006" key="3">
    <source>
        <dbReference type="Google" id="ProtNLM"/>
    </source>
</evidence>
<dbReference type="InterPro" id="IPR011011">
    <property type="entry name" value="Znf_FYVE_PHD"/>
</dbReference>
<proteinExistence type="predicted"/>
<reference evidence="1 2" key="1">
    <citation type="submission" date="2017-07" db="EMBL/GenBank/DDBJ databases">
        <authorList>
            <person name="Talla V."/>
            <person name="Backstrom N."/>
        </authorList>
    </citation>
    <scope>NUCLEOTIDE SEQUENCE [LARGE SCALE GENOMIC DNA]</scope>
</reference>
<dbReference type="AlphaFoldDB" id="A0A5E4PSE6"/>
<sequence>MNKKCSGCPNVLKNIALLNCSKRRDKYHYSCLNFNREDYLELSKSIKDSWICPLCRSKEPKGDNNNTPVRTHATLTQESDECFSQNNITLRSKKSNCNCVSSEHIRDIIREELQNLVFCNKTILELSPSPQPLSVVDPAHHPLNFSLPFRSYSKLDHNNNIKLKFHEADYDNIIKELNSTDWEKNLKLELAFWNSDDIDDLIDLAMDPPTLPVYS</sequence>
<dbReference type="SUPFAM" id="SSF57903">
    <property type="entry name" value="FYVE/PHD zinc finger"/>
    <property type="match status" value="1"/>
</dbReference>
<accession>A0A5E4PSE6</accession>
<evidence type="ECO:0000313" key="1">
    <source>
        <dbReference type="EMBL" id="VVC87838.1"/>
    </source>
</evidence>
<organism evidence="1 2">
    <name type="scientific">Leptidea sinapis</name>
    <dbReference type="NCBI Taxonomy" id="189913"/>
    <lineage>
        <taxon>Eukaryota</taxon>
        <taxon>Metazoa</taxon>
        <taxon>Ecdysozoa</taxon>
        <taxon>Arthropoda</taxon>
        <taxon>Hexapoda</taxon>
        <taxon>Insecta</taxon>
        <taxon>Pterygota</taxon>
        <taxon>Neoptera</taxon>
        <taxon>Endopterygota</taxon>
        <taxon>Lepidoptera</taxon>
        <taxon>Glossata</taxon>
        <taxon>Ditrysia</taxon>
        <taxon>Papilionoidea</taxon>
        <taxon>Pieridae</taxon>
        <taxon>Dismorphiinae</taxon>
        <taxon>Leptidea</taxon>
    </lineage>
</organism>
<evidence type="ECO:0000313" key="2">
    <source>
        <dbReference type="Proteomes" id="UP000324832"/>
    </source>
</evidence>
<name>A0A5E4PSE6_9NEOP</name>
<keyword evidence="2" id="KW-1185">Reference proteome</keyword>